<dbReference type="EMBL" id="CP049257">
    <property type="protein sequence ID" value="QIG42080.1"/>
    <property type="molecule type" value="Genomic_DNA"/>
</dbReference>
<gene>
    <name evidence="1" type="ORF">G5V58_04220</name>
</gene>
<dbReference type="Gene3D" id="1.20.910.10">
    <property type="entry name" value="Heme oxygenase-like"/>
    <property type="match status" value="1"/>
</dbReference>
<reference evidence="1 2" key="1">
    <citation type="submission" date="2020-02" db="EMBL/GenBank/DDBJ databases">
        <title>Full genome sequence of Nocardioides sp. R-3366.</title>
        <authorList>
            <person name="Im W.-T."/>
        </authorList>
    </citation>
    <scope>NUCLEOTIDE SEQUENCE [LARGE SCALE GENOMIC DNA]</scope>
    <source>
        <strain evidence="1 2">R-3366</strain>
    </source>
</reference>
<organism evidence="1 2">
    <name type="scientific">Nocardioides anomalus</name>
    <dbReference type="NCBI Taxonomy" id="2712223"/>
    <lineage>
        <taxon>Bacteria</taxon>
        <taxon>Bacillati</taxon>
        <taxon>Actinomycetota</taxon>
        <taxon>Actinomycetes</taxon>
        <taxon>Propionibacteriales</taxon>
        <taxon>Nocardioidaceae</taxon>
        <taxon>Nocardioides</taxon>
    </lineage>
</organism>
<dbReference type="Pfam" id="PF14518">
    <property type="entry name" value="Haem_oxygenas_2"/>
    <property type="match status" value="1"/>
</dbReference>
<keyword evidence="2" id="KW-1185">Reference proteome</keyword>
<dbReference type="AlphaFoldDB" id="A0A6G6WAL6"/>
<dbReference type="SMART" id="SM01236">
    <property type="entry name" value="Haem_oxygenase_2"/>
    <property type="match status" value="1"/>
</dbReference>
<name>A0A6G6WAL6_9ACTN</name>
<proteinExistence type="predicted"/>
<dbReference type="Proteomes" id="UP000502996">
    <property type="component" value="Chromosome"/>
</dbReference>
<protein>
    <submittedName>
        <fullName evidence="1">Iron-containing redox enzyme family protein</fullName>
    </submittedName>
</protein>
<dbReference type="InterPro" id="IPR016084">
    <property type="entry name" value="Haem_Oase-like_multi-hlx"/>
</dbReference>
<dbReference type="RefSeq" id="WP_165229037.1">
    <property type="nucleotide sequence ID" value="NZ_CP049257.1"/>
</dbReference>
<accession>A0A6G6WAL6</accession>
<sequence length="317" mass="35269">MTALPKPRGPLGDQVLAALRDLPEREVPRIDTEPESADDAALTLWVLQELSFGGFDEVDDGAEREPELLRVRKRLEDTLEASLRERWPGVPDGVDLASGFFDWLDEHDGPSLARFVQTQASEEQVLDLFRVRSIYHLKEADPTSFTVPRLPNVVKAPLVELQYDEYGVGDPARLHAHLWARGMEASGLRPESGAYVDEAPAEILEQNNALSMFGLQRRLRAASVGHLAAFEATSSMPSRRMAQGLERLGFPVEIVGYYTEHVEADAVHEQVALRDVCVALVREEPALEADVWFGAWACLDLEDRTAHRLLAQWGVAA</sequence>
<evidence type="ECO:0000313" key="1">
    <source>
        <dbReference type="EMBL" id="QIG42080.1"/>
    </source>
</evidence>
<evidence type="ECO:0000313" key="2">
    <source>
        <dbReference type="Proteomes" id="UP000502996"/>
    </source>
</evidence>
<dbReference type="KEGG" id="nano:G5V58_04220"/>
<dbReference type="SUPFAM" id="SSF48613">
    <property type="entry name" value="Heme oxygenase-like"/>
    <property type="match status" value="1"/>
</dbReference>